<accession>A0A9D2K653</accession>
<dbReference type="InterPro" id="IPR036513">
    <property type="entry name" value="STAS_dom_sf"/>
</dbReference>
<proteinExistence type="inferred from homology"/>
<feature type="domain" description="STAS" evidence="3">
    <location>
        <begin position="4"/>
        <end position="113"/>
    </location>
</feature>
<dbReference type="PANTHER" id="PTHR33495:SF2">
    <property type="entry name" value="ANTI-SIGMA FACTOR ANTAGONIST TM_1081-RELATED"/>
    <property type="match status" value="1"/>
</dbReference>
<organism evidence="4 5">
    <name type="scientific">Candidatus Lachnoclostridium stercorigallinarum</name>
    <dbReference type="NCBI Taxonomy" id="2838634"/>
    <lineage>
        <taxon>Bacteria</taxon>
        <taxon>Bacillati</taxon>
        <taxon>Bacillota</taxon>
        <taxon>Clostridia</taxon>
        <taxon>Lachnospirales</taxon>
        <taxon>Lachnospiraceae</taxon>
    </lineage>
</organism>
<evidence type="ECO:0000259" key="3">
    <source>
        <dbReference type="PROSITE" id="PS50801"/>
    </source>
</evidence>
<dbReference type="Proteomes" id="UP000824101">
    <property type="component" value="Unassembled WGS sequence"/>
</dbReference>
<comment type="similarity">
    <text evidence="1 2">Belongs to the anti-sigma-factor antagonist family.</text>
</comment>
<name>A0A9D2K653_9FIRM</name>
<evidence type="ECO:0000256" key="2">
    <source>
        <dbReference type="RuleBase" id="RU003749"/>
    </source>
</evidence>
<dbReference type="InterPro" id="IPR003658">
    <property type="entry name" value="Anti-sigma_ant"/>
</dbReference>
<dbReference type="Pfam" id="PF01740">
    <property type="entry name" value="STAS"/>
    <property type="match status" value="1"/>
</dbReference>
<evidence type="ECO:0000256" key="1">
    <source>
        <dbReference type="ARBA" id="ARBA00009013"/>
    </source>
</evidence>
<gene>
    <name evidence="4" type="ORF">IAA17_01675</name>
</gene>
<dbReference type="CDD" id="cd07043">
    <property type="entry name" value="STAS_anti-anti-sigma_factors"/>
    <property type="match status" value="1"/>
</dbReference>
<dbReference type="SUPFAM" id="SSF52091">
    <property type="entry name" value="SpoIIaa-like"/>
    <property type="match status" value="1"/>
</dbReference>
<evidence type="ECO:0000313" key="4">
    <source>
        <dbReference type="EMBL" id="HIZ78489.1"/>
    </source>
</evidence>
<dbReference type="AlphaFoldDB" id="A0A9D2K653"/>
<reference evidence="4" key="2">
    <citation type="submission" date="2021-04" db="EMBL/GenBank/DDBJ databases">
        <authorList>
            <person name="Gilroy R."/>
        </authorList>
    </citation>
    <scope>NUCLEOTIDE SEQUENCE</scope>
    <source>
        <strain evidence="4">ChiBcec1-1093</strain>
    </source>
</reference>
<protein>
    <recommendedName>
        <fullName evidence="2">Anti-sigma factor antagonist</fullName>
    </recommendedName>
</protein>
<dbReference type="PANTHER" id="PTHR33495">
    <property type="entry name" value="ANTI-SIGMA FACTOR ANTAGONIST TM_1081-RELATED-RELATED"/>
    <property type="match status" value="1"/>
</dbReference>
<reference evidence="4" key="1">
    <citation type="journal article" date="2021" name="PeerJ">
        <title>Extensive microbial diversity within the chicken gut microbiome revealed by metagenomics and culture.</title>
        <authorList>
            <person name="Gilroy R."/>
            <person name="Ravi A."/>
            <person name="Getino M."/>
            <person name="Pursley I."/>
            <person name="Horton D.L."/>
            <person name="Alikhan N.F."/>
            <person name="Baker D."/>
            <person name="Gharbi K."/>
            <person name="Hall N."/>
            <person name="Watson M."/>
            <person name="Adriaenssens E.M."/>
            <person name="Foster-Nyarko E."/>
            <person name="Jarju S."/>
            <person name="Secka A."/>
            <person name="Antonio M."/>
            <person name="Oren A."/>
            <person name="Chaudhuri R.R."/>
            <person name="La Ragione R."/>
            <person name="Hildebrand F."/>
            <person name="Pallen M.J."/>
        </authorList>
    </citation>
    <scope>NUCLEOTIDE SEQUENCE</scope>
    <source>
        <strain evidence="4">ChiBcec1-1093</strain>
    </source>
</reference>
<evidence type="ECO:0000313" key="5">
    <source>
        <dbReference type="Proteomes" id="UP000824101"/>
    </source>
</evidence>
<dbReference type="NCBIfam" id="TIGR00377">
    <property type="entry name" value="ant_ant_sig"/>
    <property type="match status" value="1"/>
</dbReference>
<dbReference type="EMBL" id="DXBC01000028">
    <property type="protein sequence ID" value="HIZ78489.1"/>
    <property type="molecule type" value="Genomic_DNA"/>
</dbReference>
<comment type="caution">
    <text evidence="4">The sequence shown here is derived from an EMBL/GenBank/DDBJ whole genome shotgun (WGS) entry which is preliminary data.</text>
</comment>
<dbReference type="InterPro" id="IPR002645">
    <property type="entry name" value="STAS_dom"/>
</dbReference>
<sequence>MEKETFTYEARGQILIIHLPRELDHHNCRNLRYETDLLLSENYISKVIFDFSRTEFMDSSGIGVLLNRYKQMAGSGGKVAICGAGAQVKRILTMGGVCRLIKNFDTKEAAIAD</sequence>
<dbReference type="PROSITE" id="PS50801">
    <property type="entry name" value="STAS"/>
    <property type="match status" value="1"/>
</dbReference>
<dbReference type="Gene3D" id="3.30.750.24">
    <property type="entry name" value="STAS domain"/>
    <property type="match status" value="1"/>
</dbReference>
<dbReference type="GO" id="GO:0043856">
    <property type="term" value="F:anti-sigma factor antagonist activity"/>
    <property type="evidence" value="ECO:0007669"/>
    <property type="project" value="InterPro"/>
</dbReference>